<reference evidence="3 4" key="1">
    <citation type="submission" date="2019-12" db="EMBL/GenBank/DDBJ databases">
        <authorList>
            <person name="Floudas D."/>
            <person name="Bentzer J."/>
            <person name="Ahren D."/>
            <person name="Johansson T."/>
            <person name="Persson P."/>
            <person name="Tunlid A."/>
        </authorList>
    </citation>
    <scope>NUCLEOTIDE SEQUENCE [LARGE SCALE GENOMIC DNA]</scope>
    <source>
        <strain evidence="3 4">CBS 102.39</strain>
    </source>
</reference>
<evidence type="ECO:0008006" key="5">
    <source>
        <dbReference type="Google" id="ProtNLM"/>
    </source>
</evidence>
<feature type="transmembrane region" description="Helical" evidence="2">
    <location>
        <begin position="198"/>
        <end position="220"/>
    </location>
</feature>
<proteinExistence type="predicted"/>
<keyword evidence="2" id="KW-0472">Membrane</keyword>
<keyword evidence="4" id="KW-1185">Reference proteome</keyword>
<feature type="compositionally biased region" description="Acidic residues" evidence="1">
    <location>
        <begin position="454"/>
        <end position="464"/>
    </location>
</feature>
<evidence type="ECO:0000256" key="1">
    <source>
        <dbReference type="SAM" id="MobiDB-lite"/>
    </source>
</evidence>
<evidence type="ECO:0000256" key="2">
    <source>
        <dbReference type="SAM" id="Phobius"/>
    </source>
</evidence>
<feature type="transmembrane region" description="Helical" evidence="2">
    <location>
        <begin position="150"/>
        <end position="177"/>
    </location>
</feature>
<accession>A0A8H4VIP2</accession>
<sequence length="679" mass="74981">MAAVYLHDAKLSQPPSQNPVTADHARHLSSLSSATLHTNTTLHSQPTEPLLPPLTAGADEATLAYYEQLSRQPRNPDGSPAHLRWDVLPVLQTNPTAVVAEKEPSRRRKPGRRRRRVKFVLQAIIAAWSVYNTVRYFLAFTLYGRQSHLGQVLAVALGICSGVSFILAFIFFVMAALMNRMVNFGIVYRYIVGVRSALHYSSSLLIFSPTVANLVMVFLWRESINEQYDLHHRCHIDIDVIWSVTKRHCNDSSPSWGVWVAVSAVRLALTLAILVAYHTLAFLYPALPRRPVHHRIRSSSGSESLTPAPSTRQSRRRSVNSTTSHDNHPDLRLHQHVSEVSLDEATLRGDSTRSLNRIRLARSHSSGLSGESNTLEAISFKRKNSGSDQDHESPPGLPTDRFRSLLSQIAQETEEAMEYARSDNSSVHENPPHDTNSPPAPAESPAPSYSQGDHDDETDDDEDEEVNVQYHGLYDNIYNIYNLRPIPPMLGYNEFGLPYPPEQDVRVLNGYVRRMPTIESMGSGEFASSVGASSVLRGESMYTSSRPPTRNTLLSFSSAEYEMNGGSPALSRANSLSARAELLVGMSANSAASEHGELVIRPEMIRRYSSPTSYLDSPVSPVSPHYEVAQSSTAGSRATASNTSYHTATVGSNSGDSYFPPYPDRSINRHSPPADNLGS</sequence>
<evidence type="ECO:0000313" key="4">
    <source>
        <dbReference type="Proteomes" id="UP000521872"/>
    </source>
</evidence>
<feature type="region of interest" description="Disordered" evidence="1">
    <location>
        <begin position="611"/>
        <end position="679"/>
    </location>
</feature>
<feature type="region of interest" description="Disordered" evidence="1">
    <location>
        <begin position="413"/>
        <end position="464"/>
    </location>
</feature>
<name>A0A8H4VIP2_9AGAR</name>
<feature type="region of interest" description="Disordered" evidence="1">
    <location>
        <begin position="1"/>
        <end position="25"/>
    </location>
</feature>
<organism evidence="3 4">
    <name type="scientific">Agrocybe pediades</name>
    <dbReference type="NCBI Taxonomy" id="84607"/>
    <lineage>
        <taxon>Eukaryota</taxon>
        <taxon>Fungi</taxon>
        <taxon>Dikarya</taxon>
        <taxon>Basidiomycota</taxon>
        <taxon>Agaricomycotina</taxon>
        <taxon>Agaricomycetes</taxon>
        <taxon>Agaricomycetidae</taxon>
        <taxon>Agaricales</taxon>
        <taxon>Agaricineae</taxon>
        <taxon>Strophariaceae</taxon>
        <taxon>Agrocybe</taxon>
    </lineage>
</organism>
<feature type="compositionally biased region" description="Polar residues" evidence="1">
    <location>
        <begin position="629"/>
        <end position="656"/>
    </location>
</feature>
<dbReference type="EMBL" id="JAACJL010000057">
    <property type="protein sequence ID" value="KAF4612341.1"/>
    <property type="molecule type" value="Genomic_DNA"/>
</dbReference>
<keyword evidence="2" id="KW-1133">Transmembrane helix</keyword>
<dbReference type="AlphaFoldDB" id="A0A8H4VIP2"/>
<dbReference type="Proteomes" id="UP000521872">
    <property type="component" value="Unassembled WGS sequence"/>
</dbReference>
<evidence type="ECO:0000313" key="3">
    <source>
        <dbReference type="EMBL" id="KAF4612341.1"/>
    </source>
</evidence>
<feature type="compositionally biased region" description="Polar residues" evidence="1">
    <location>
        <begin position="298"/>
        <end position="312"/>
    </location>
</feature>
<feature type="transmembrane region" description="Helical" evidence="2">
    <location>
        <begin position="117"/>
        <end position="138"/>
    </location>
</feature>
<feature type="compositionally biased region" description="Basic and acidic residues" evidence="1">
    <location>
        <begin position="325"/>
        <end position="337"/>
    </location>
</feature>
<comment type="caution">
    <text evidence="3">The sequence shown here is derived from an EMBL/GenBank/DDBJ whole genome shotgun (WGS) entry which is preliminary data.</text>
</comment>
<feature type="transmembrane region" description="Helical" evidence="2">
    <location>
        <begin position="256"/>
        <end position="287"/>
    </location>
</feature>
<feature type="compositionally biased region" description="Polar residues" evidence="1">
    <location>
        <begin position="422"/>
        <end position="436"/>
    </location>
</feature>
<keyword evidence="2" id="KW-0812">Transmembrane</keyword>
<feature type="region of interest" description="Disordered" evidence="1">
    <location>
        <begin position="295"/>
        <end position="345"/>
    </location>
</feature>
<protein>
    <recommendedName>
        <fullName evidence="5">Transmembrane protein</fullName>
    </recommendedName>
</protein>
<gene>
    <name evidence="3" type="ORF">D9613_003932</name>
</gene>